<keyword evidence="2" id="KW-1185">Reference proteome</keyword>
<gene>
    <name evidence="1" type="ORF">Glove_168g23</name>
</gene>
<name>A0A397IT11_9GLOM</name>
<proteinExistence type="predicted"/>
<accession>A0A397IT11</accession>
<sequence>MNFTEEIESWSRNKEGRIKHKTMSAGILGPLPHTQFNYFFSLYISCISAQSLPNEFGDDRVEDEEWADDDASLN</sequence>
<dbReference type="AlphaFoldDB" id="A0A397IT11"/>
<reference evidence="1 2" key="1">
    <citation type="submission" date="2018-08" db="EMBL/GenBank/DDBJ databases">
        <title>Genome and evolution of the arbuscular mycorrhizal fungus Diversispora epigaea (formerly Glomus versiforme) and its bacterial endosymbionts.</title>
        <authorList>
            <person name="Sun X."/>
            <person name="Fei Z."/>
            <person name="Harrison M."/>
        </authorList>
    </citation>
    <scope>NUCLEOTIDE SEQUENCE [LARGE SCALE GENOMIC DNA]</scope>
    <source>
        <strain evidence="1 2">IT104</strain>
    </source>
</reference>
<dbReference type="Proteomes" id="UP000266861">
    <property type="component" value="Unassembled WGS sequence"/>
</dbReference>
<dbReference type="EMBL" id="PQFF01000158">
    <property type="protein sequence ID" value="RHZ78097.1"/>
    <property type="molecule type" value="Genomic_DNA"/>
</dbReference>
<evidence type="ECO:0000313" key="2">
    <source>
        <dbReference type="Proteomes" id="UP000266861"/>
    </source>
</evidence>
<evidence type="ECO:0000313" key="1">
    <source>
        <dbReference type="EMBL" id="RHZ78097.1"/>
    </source>
</evidence>
<protein>
    <submittedName>
        <fullName evidence="1">Uncharacterized protein</fullName>
    </submittedName>
</protein>
<comment type="caution">
    <text evidence="1">The sequence shown here is derived from an EMBL/GenBank/DDBJ whole genome shotgun (WGS) entry which is preliminary data.</text>
</comment>
<organism evidence="1 2">
    <name type="scientific">Diversispora epigaea</name>
    <dbReference type="NCBI Taxonomy" id="1348612"/>
    <lineage>
        <taxon>Eukaryota</taxon>
        <taxon>Fungi</taxon>
        <taxon>Fungi incertae sedis</taxon>
        <taxon>Mucoromycota</taxon>
        <taxon>Glomeromycotina</taxon>
        <taxon>Glomeromycetes</taxon>
        <taxon>Diversisporales</taxon>
        <taxon>Diversisporaceae</taxon>
        <taxon>Diversispora</taxon>
    </lineage>
</organism>